<proteinExistence type="predicted"/>
<reference evidence="2 3" key="1">
    <citation type="submission" date="2019-02" db="EMBL/GenBank/DDBJ databases">
        <title>Deep-cultivation of Planctomycetes and their phenomic and genomic characterization uncovers novel biology.</title>
        <authorList>
            <person name="Wiegand S."/>
            <person name="Jogler M."/>
            <person name="Boedeker C."/>
            <person name="Pinto D."/>
            <person name="Vollmers J."/>
            <person name="Rivas-Marin E."/>
            <person name="Kohn T."/>
            <person name="Peeters S.H."/>
            <person name="Heuer A."/>
            <person name="Rast P."/>
            <person name="Oberbeckmann S."/>
            <person name="Bunk B."/>
            <person name="Jeske O."/>
            <person name="Meyerdierks A."/>
            <person name="Storesund J.E."/>
            <person name="Kallscheuer N."/>
            <person name="Luecker S."/>
            <person name="Lage O.M."/>
            <person name="Pohl T."/>
            <person name="Merkel B.J."/>
            <person name="Hornburger P."/>
            <person name="Mueller R.-W."/>
            <person name="Bruemmer F."/>
            <person name="Labrenz M."/>
            <person name="Spormann A.M."/>
            <person name="Op Den Camp H."/>
            <person name="Overmann J."/>
            <person name="Amann R."/>
            <person name="Jetten M.S.M."/>
            <person name="Mascher T."/>
            <person name="Medema M.H."/>
            <person name="Devos D.P."/>
            <person name="Kaster A.-K."/>
            <person name="Ovreas L."/>
            <person name="Rohde M."/>
            <person name="Galperin M.Y."/>
            <person name="Jogler C."/>
        </authorList>
    </citation>
    <scope>NUCLEOTIDE SEQUENCE [LARGE SCALE GENOMIC DNA]</scope>
    <source>
        <strain evidence="2 3">Pla123a</strain>
    </source>
</reference>
<dbReference type="Gene3D" id="3.40.50.300">
    <property type="entry name" value="P-loop containing nucleotide triphosphate hydrolases"/>
    <property type="match status" value="1"/>
</dbReference>
<gene>
    <name evidence="2" type="primary">yciC</name>
    <name evidence="2" type="ORF">Pla123a_31840</name>
</gene>
<dbReference type="InterPro" id="IPR027417">
    <property type="entry name" value="P-loop_NTPase"/>
</dbReference>
<organism evidence="2 3">
    <name type="scientific">Posidoniimonas polymericola</name>
    <dbReference type="NCBI Taxonomy" id="2528002"/>
    <lineage>
        <taxon>Bacteria</taxon>
        <taxon>Pseudomonadati</taxon>
        <taxon>Planctomycetota</taxon>
        <taxon>Planctomycetia</taxon>
        <taxon>Pirellulales</taxon>
        <taxon>Lacipirellulaceae</taxon>
        <taxon>Posidoniimonas</taxon>
    </lineage>
</organism>
<dbReference type="EMBL" id="SJPO01000007">
    <property type="protein sequence ID" value="TWT75674.1"/>
    <property type="molecule type" value="Genomic_DNA"/>
</dbReference>
<dbReference type="SUPFAM" id="SSF52540">
    <property type="entry name" value="P-loop containing nucleoside triphosphate hydrolases"/>
    <property type="match status" value="1"/>
</dbReference>
<dbReference type="GO" id="GO:0005737">
    <property type="term" value="C:cytoplasm"/>
    <property type="evidence" value="ECO:0007669"/>
    <property type="project" value="TreeGrafter"/>
</dbReference>
<dbReference type="AlphaFoldDB" id="A0A5C5YLC2"/>
<evidence type="ECO:0000259" key="1">
    <source>
        <dbReference type="Pfam" id="PF02492"/>
    </source>
</evidence>
<dbReference type="Pfam" id="PF02492">
    <property type="entry name" value="cobW"/>
    <property type="match status" value="1"/>
</dbReference>
<evidence type="ECO:0000313" key="2">
    <source>
        <dbReference type="EMBL" id="TWT75674.1"/>
    </source>
</evidence>
<dbReference type="OrthoDB" id="9808822at2"/>
<protein>
    <submittedName>
        <fullName evidence="2">Putative metal chaperone YciC</fullName>
    </submittedName>
</protein>
<keyword evidence="3" id="KW-1185">Reference proteome</keyword>
<name>A0A5C5YLC2_9BACT</name>
<dbReference type="InterPro" id="IPR051316">
    <property type="entry name" value="Zinc-reg_GTPase_activator"/>
</dbReference>
<accession>A0A5C5YLC2</accession>
<sequence>MVGGFLGAGKTTAILEVAQRLIAQGLRVGLISNDQSVGLVDTTMFGSGGLPTEEISGGCFCCRFQSLVEAAQKLATEARPDAFLAEPVGSCTDLQATVSYPLKQLYGDDYSVAPLSVLVDPIRASRLLGLRPGKTFSPKVNYIYNKQLEEADVIVINKVDLLEASQLEELHAALQAAYPAAEVVRASARSGDGIDQWMAAIAADAPRARDAMKVDYETYAEGEALLGWLNLSATLRGDSFDGNQLLSSLIAAIGARLAADGIEVAHLKATLAPNQGNDLAVANLVLNGGQAERSHDLAAPLEEGELLVNLRAEGDPAALEAITREQIAAAARTANAAFDILHCEAFRPSPPTPTHRYA</sequence>
<evidence type="ECO:0000313" key="3">
    <source>
        <dbReference type="Proteomes" id="UP000318478"/>
    </source>
</evidence>
<dbReference type="PANTHER" id="PTHR13748">
    <property type="entry name" value="COBW-RELATED"/>
    <property type="match status" value="1"/>
</dbReference>
<dbReference type="Proteomes" id="UP000318478">
    <property type="component" value="Unassembled WGS sequence"/>
</dbReference>
<feature type="domain" description="CobW/HypB/UreG nucleotide-binding" evidence="1">
    <location>
        <begin position="2"/>
        <end position="184"/>
    </location>
</feature>
<comment type="caution">
    <text evidence="2">The sequence shown here is derived from an EMBL/GenBank/DDBJ whole genome shotgun (WGS) entry which is preliminary data.</text>
</comment>
<dbReference type="PANTHER" id="PTHR13748:SF62">
    <property type="entry name" value="COBW DOMAIN-CONTAINING PROTEIN"/>
    <property type="match status" value="1"/>
</dbReference>
<dbReference type="InterPro" id="IPR003495">
    <property type="entry name" value="CobW/HypB/UreG_nucleotide-bd"/>
</dbReference>